<sequence length="103" mass="11744">MAVESAPLEPKRRLSSRHVSAFGDIETNNGGVTYRTSGDQYYLSGMSSIIWASRAYIGCKLLELFPCLRFVGRLCVFDRPNILTKERLRKYIMSHTQELNVVL</sequence>
<reference evidence="1" key="3">
    <citation type="submission" date="2022-06" db="UniProtKB">
        <authorList>
            <consortium name="EnsemblPlants"/>
        </authorList>
    </citation>
    <scope>IDENTIFICATION</scope>
</reference>
<dbReference type="Gramene" id="TuG1812G0100002325.01.T01">
    <property type="protein sequence ID" value="TuG1812G0100002325.01.T01"/>
    <property type="gene ID" value="TuG1812G0100002325.01"/>
</dbReference>
<dbReference type="EnsemblPlants" id="TuG1812G0100002325.01.T01">
    <property type="protein sequence ID" value="TuG1812G0100002325.01.T01"/>
    <property type="gene ID" value="TuG1812G0100002325.01"/>
</dbReference>
<accession>A0A8R7P472</accession>
<organism evidence="1 2">
    <name type="scientific">Triticum urartu</name>
    <name type="common">Red wild einkorn</name>
    <name type="synonym">Crithodium urartu</name>
    <dbReference type="NCBI Taxonomy" id="4572"/>
    <lineage>
        <taxon>Eukaryota</taxon>
        <taxon>Viridiplantae</taxon>
        <taxon>Streptophyta</taxon>
        <taxon>Embryophyta</taxon>
        <taxon>Tracheophyta</taxon>
        <taxon>Spermatophyta</taxon>
        <taxon>Magnoliopsida</taxon>
        <taxon>Liliopsida</taxon>
        <taxon>Poales</taxon>
        <taxon>Poaceae</taxon>
        <taxon>BOP clade</taxon>
        <taxon>Pooideae</taxon>
        <taxon>Triticodae</taxon>
        <taxon>Triticeae</taxon>
        <taxon>Triticinae</taxon>
        <taxon>Triticum</taxon>
    </lineage>
</organism>
<dbReference type="Proteomes" id="UP000015106">
    <property type="component" value="Chromosome 1"/>
</dbReference>
<dbReference type="AlphaFoldDB" id="A0A8R7P472"/>
<evidence type="ECO:0000313" key="2">
    <source>
        <dbReference type="Proteomes" id="UP000015106"/>
    </source>
</evidence>
<protein>
    <submittedName>
        <fullName evidence="1">Uncharacterized protein</fullName>
    </submittedName>
</protein>
<reference evidence="2" key="1">
    <citation type="journal article" date="2013" name="Nature">
        <title>Draft genome of the wheat A-genome progenitor Triticum urartu.</title>
        <authorList>
            <person name="Ling H.Q."/>
            <person name="Zhao S."/>
            <person name="Liu D."/>
            <person name="Wang J."/>
            <person name="Sun H."/>
            <person name="Zhang C."/>
            <person name="Fan H."/>
            <person name="Li D."/>
            <person name="Dong L."/>
            <person name="Tao Y."/>
            <person name="Gao C."/>
            <person name="Wu H."/>
            <person name="Li Y."/>
            <person name="Cui Y."/>
            <person name="Guo X."/>
            <person name="Zheng S."/>
            <person name="Wang B."/>
            <person name="Yu K."/>
            <person name="Liang Q."/>
            <person name="Yang W."/>
            <person name="Lou X."/>
            <person name="Chen J."/>
            <person name="Feng M."/>
            <person name="Jian J."/>
            <person name="Zhang X."/>
            <person name="Luo G."/>
            <person name="Jiang Y."/>
            <person name="Liu J."/>
            <person name="Wang Z."/>
            <person name="Sha Y."/>
            <person name="Zhang B."/>
            <person name="Wu H."/>
            <person name="Tang D."/>
            <person name="Shen Q."/>
            <person name="Xue P."/>
            <person name="Zou S."/>
            <person name="Wang X."/>
            <person name="Liu X."/>
            <person name="Wang F."/>
            <person name="Yang Y."/>
            <person name="An X."/>
            <person name="Dong Z."/>
            <person name="Zhang K."/>
            <person name="Zhang X."/>
            <person name="Luo M.C."/>
            <person name="Dvorak J."/>
            <person name="Tong Y."/>
            <person name="Wang J."/>
            <person name="Yang H."/>
            <person name="Li Z."/>
            <person name="Wang D."/>
            <person name="Zhang A."/>
            <person name="Wang J."/>
        </authorList>
    </citation>
    <scope>NUCLEOTIDE SEQUENCE</scope>
    <source>
        <strain evidence="2">cv. G1812</strain>
    </source>
</reference>
<proteinExistence type="predicted"/>
<reference evidence="1" key="2">
    <citation type="submission" date="2018-03" db="EMBL/GenBank/DDBJ databases">
        <title>The Triticum urartu genome reveals the dynamic nature of wheat genome evolution.</title>
        <authorList>
            <person name="Ling H."/>
            <person name="Ma B."/>
            <person name="Shi X."/>
            <person name="Liu H."/>
            <person name="Dong L."/>
            <person name="Sun H."/>
            <person name="Cao Y."/>
            <person name="Gao Q."/>
            <person name="Zheng S."/>
            <person name="Li Y."/>
            <person name="Yu Y."/>
            <person name="Du H."/>
            <person name="Qi M."/>
            <person name="Li Y."/>
            <person name="Yu H."/>
            <person name="Cui Y."/>
            <person name="Wang N."/>
            <person name="Chen C."/>
            <person name="Wu H."/>
            <person name="Zhao Y."/>
            <person name="Zhang J."/>
            <person name="Li Y."/>
            <person name="Zhou W."/>
            <person name="Zhang B."/>
            <person name="Hu W."/>
            <person name="Eijk M."/>
            <person name="Tang J."/>
            <person name="Witsenboer H."/>
            <person name="Zhao S."/>
            <person name="Li Z."/>
            <person name="Zhang A."/>
            <person name="Wang D."/>
            <person name="Liang C."/>
        </authorList>
    </citation>
    <scope>NUCLEOTIDE SEQUENCE [LARGE SCALE GENOMIC DNA]</scope>
    <source>
        <strain evidence="1">cv. G1812</strain>
    </source>
</reference>
<evidence type="ECO:0000313" key="1">
    <source>
        <dbReference type="EnsemblPlants" id="TuG1812G0100002325.01.T01"/>
    </source>
</evidence>
<keyword evidence="2" id="KW-1185">Reference proteome</keyword>
<name>A0A8R7P472_TRIUA</name>